<sequence length="296" mass="33715">MYYEQYPVVTWFVVPSYLFVIVVGTFGNLVVLHAYVTGERVWERPYNLILSHGVVADLIICAFFTPLLLLYRSNAPAHVIESTPLCEMAVFSSMLAVSLQYVIFPLFAVNRRDLVLNHTTCFLTQSKCKKMLTAGWLMCVAASAIQVVLLRNEIDTETTPKLYRCILVNTKWDAYSVFFLGYSTLLYGASILTAYRCYKDILNAGSLDPVLPIDDTRRTKMCMIVAVVYTVFWTPFLLVQLTGLFGEYSELIFNLHAVSSVPGVLASAVNPYLYSYMDHYYKKKFINIFKFTANEE</sequence>
<keyword evidence="6 7" id="KW-0675">Receptor</keyword>
<dbReference type="PROSITE" id="PS50262">
    <property type="entry name" value="G_PROTEIN_RECEP_F1_2"/>
    <property type="match status" value="1"/>
</dbReference>
<evidence type="ECO:0000256" key="1">
    <source>
        <dbReference type="ARBA" id="ARBA00004651"/>
    </source>
</evidence>
<keyword evidence="3" id="KW-0812">Transmembrane</keyword>
<dbReference type="EMBL" id="CACRXK020006031">
    <property type="protein sequence ID" value="CAB4008129.1"/>
    <property type="molecule type" value="Genomic_DNA"/>
</dbReference>
<keyword evidence="4" id="KW-1133">Transmembrane helix</keyword>
<dbReference type="GO" id="GO:0032870">
    <property type="term" value="P:cellular response to hormone stimulus"/>
    <property type="evidence" value="ECO:0007669"/>
    <property type="project" value="TreeGrafter"/>
</dbReference>
<keyword evidence="2" id="KW-1003">Cell membrane</keyword>
<gene>
    <name evidence="7" type="ORF">PACLA_8A088025</name>
</gene>
<protein>
    <submittedName>
        <fullName evidence="7">Neuromedin-U receptor 2-like</fullName>
    </submittedName>
</protein>
<name>A0A6S7HUB6_PARCT</name>
<dbReference type="GO" id="GO:0005886">
    <property type="term" value="C:plasma membrane"/>
    <property type="evidence" value="ECO:0007669"/>
    <property type="project" value="UniProtKB-SubCell"/>
</dbReference>
<comment type="subcellular location">
    <subcellularLocation>
        <location evidence="1">Cell membrane</location>
        <topology evidence="1">Multi-pass membrane protein</topology>
    </subcellularLocation>
</comment>
<evidence type="ECO:0000256" key="4">
    <source>
        <dbReference type="ARBA" id="ARBA00022989"/>
    </source>
</evidence>
<evidence type="ECO:0000256" key="2">
    <source>
        <dbReference type="ARBA" id="ARBA00022475"/>
    </source>
</evidence>
<dbReference type="PANTHER" id="PTHR24241:SF76">
    <property type="entry name" value="NEUROPEPTIDE SIFAMIDE RECEPTOR"/>
    <property type="match status" value="1"/>
</dbReference>
<dbReference type="InterPro" id="IPR017452">
    <property type="entry name" value="GPCR_Rhodpsn_7TM"/>
</dbReference>
<reference evidence="7" key="1">
    <citation type="submission" date="2020-04" db="EMBL/GenBank/DDBJ databases">
        <authorList>
            <person name="Alioto T."/>
            <person name="Alioto T."/>
            <person name="Gomez Garrido J."/>
        </authorList>
    </citation>
    <scope>NUCLEOTIDE SEQUENCE</scope>
    <source>
        <strain evidence="7">A484AB</strain>
    </source>
</reference>
<dbReference type="AlphaFoldDB" id="A0A6S7HUB6"/>
<keyword evidence="5" id="KW-0472">Membrane</keyword>
<comment type="caution">
    <text evidence="7">The sequence shown here is derived from an EMBL/GenBank/DDBJ whole genome shotgun (WGS) entry which is preliminary data.</text>
</comment>
<accession>A0A6S7HUB6</accession>
<dbReference type="InterPro" id="IPR000276">
    <property type="entry name" value="GPCR_Rhodpsn"/>
</dbReference>
<organism evidence="7 8">
    <name type="scientific">Paramuricea clavata</name>
    <name type="common">Red gorgonian</name>
    <name type="synonym">Violescent sea-whip</name>
    <dbReference type="NCBI Taxonomy" id="317549"/>
    <lineage>
        <taxon>Eukaryota</taxon>
        <taxon>Metazoa</taxon>
        <taxon>Cnidaria</taxon>
        <taxon>Anthozoa</taxon>
        <taxon>Octocorallia</taxon>
        <taxon>Malacalcyonacea</taxon>
        <taxon>Plexauridae</taxon>
        <taxon>Paramuricea</taxon>
    </lineage>
</organism>
<dbReference type="Gene3D" id="1.20.1070.10">
    <property type="entry name" value="Rhodopsin 7-helix transmembrane proteins"/>
    <property type="match status" value="1"/>
</dbReference>
<dbReference type="GO" id="GO:0042277">
    <property type="term" value="F:peptide binding"/>
    <property type="evidence" value="ECO:0007669"/>
    <property type="project" value="TreeGrafter"/>
</dbReference>
<dbReference type="PRINTS" id="PR00237">
    <property type="entry name" value="GPCRRHODOPSN"/>
</dbReference>
<dbReference type="CDD" id="cd00637">
    <property type="entry name" value="7tm_classA_rhodopsin-like"/>
    <property type="match status" value="1"/>
</dbReference>
<keyword evidence="8" id="KW-1185">Reference proteome</keyword>
<dbReference type="Proteomes" id="UP001152795">
    <property type="component" value="Unassembled WGS sequence"/>
</dbReference>
<evidence type="ECO:0000313" key="8">
    <source>
        <dbReference type="Proteomes" id="UP001152795"/>
    </source>
</evidence>
<dbReference type="SUPFAM" id="SSF81321">
    <property type="entry name" value="Family A G protein-coupled receptor-like"/>
    <property type="match status" value="1"/>
</dbReference>
<evidence type="ECO:0000256" key="6">
    <source>
        <dbReference type="ARBA" id="ARBA00023170"/>
    </source>
</evidence>
<evidence type="ECO:0000313" key="7">
    <source>
        <dbReference type="EMBL" id="CAB4008129.1"/>
    </source>
</evidence>
<dbReference type="Pfam" id="PF00001">
    <property type="entry name" value="7tm_1"/>
    <property type="match status" value="1"/>
</dbReference>
<evidence type="ECO:0000256" key="5">
    <source>
        <dbReference type="ARBA" id="ARBA00023136"/>
    </source>
</evidence>
<proteinExistence type="predicted"/>
<dbReference type="PANTHER" id="PTHR24241">
    <property type="entry name" value="NEUROPEPTIDE RECEPTOR-RELATED G-PROTEIN COUPLED RECEPTOR"/>
    <property type="match status" value="1"/>
</dbReference>
<dbReference type="OrthoDB" id="2105199at2759"/>
<evidence type="ECO:0000256" key="3">
    <source>
        <dbReference type="ARBA" id="ARBA00022692"/>
    </source>
</evidence>
<dbReference type="GO" id="GO:0004930">
    <property type="term" value="F:G protein-coupled receptor activity"/>
    <property type="evidence" value="ECO:0007669"/>
    <property type="project" value="InterPro"/>
</dbReference>